<organism evidence="1 2">
    <name type="scientific">Pseudomonas asplenii</name>
    <dbReference type="NCBI Taxonomy" id="53407"/>
    <lineage>
        <taxon>Bacteria</taxon>
        <taxon>Pseudomonadati</taxon>
        <taxon>Pseudomonadota</taxon>
        <taxon>Gammaproteobacteria</taxon>
        <taxon>Pseudomonadales</taxon>
        <taxon>Pseudomonadaceae</taxon>
        <taxon>Pseudomonas</taxon>
    </lineage>
</organism>
<dbReference type="Proteomes" id="UP000199524">
    <property type="component" value="Chromosome I"/>
</dbReference>
<dbReference type="EMBL" id="LT629777">
    <property type="protein sequence ID" value="SDT11988.1"/>
    <property type="molecule type" value="Genomic_DNA"/>
</dbReference>
<gene>
    <name evidence="1" type="ORF">SAMN05216598_4041</name>
</gene>
<proteinExistence type="predicted"/>
<name>A0A1H1XRW4_9PSED</name>
<dbReference type="AlphaFoldDB" id="A0A1H1XRW4"/>
<accession>A0A1H1XRW4</accession>
<evidence type="ECO:0000313" key="1">
    <source>
        <dbReference type="EMBL" id="SDT11988.1"/>
    </source>
</evidence>
<keyword evidence="2" id="KW-1185">Reference proteome</keyword>
<evidence type="ECO:0000313" key="2">
    <source>
        <dbReference type="Proteomes" id="UP000199524"/>
    </source>
</evidence>
<dbReference type="Pfam" id="PF21813">
    <property type="entry name" value="DUF6882"/>
    <property type="match status" value="1"/>
</dbReference>
<protein>
    <submittedName>
        <fullName evidence="1">Uncharacterized protein</fullName>
    </submittedName>
</protein>
<sequence>MAALMSKQEELQRLYTLGDMERWWLDQESATLKFFDAHDRLAVEAQILNIGSFSPKHSSWKWAWSNPTVPQALREQALPLKELQAITGYELFGNDEAVALEDESMAWELTAIAVQHLGALGCYRAPSPPDGPTVFLAITSLRHASH</sequence>
<reference evidence="2" key="1">
    <citation type="submission" date="2016-10" db="EMBL/GenBank/DDBJ databases">
        <authorList>
            <person name="Varghese N."/>
            <person name="Submissions S."/>
        </authorList>
    </citation>
    <scope>NUCLEOTIDE SEQUENCE [LARGE SCALE GENOMIC DNA]</scope>
    <source>
        <strain evidence="2">ATCC 23835</strain>
    </source>
</reference>
<dbReference type="InterPro" id="IPR049249">
    <property type="entry name" value="DUF6882"/>
</dbReference>